<dbReference type="OrthoDB" id="5989213at2759"/>
<protein>
    <recommendedName>
        <fullName evidence="4">Gem-associated protein 8</fullName>
    </recommendedName>
</protein>
<organism evidence="2 3">
    <name type="scientific">Neotoma lepida</name>
    <name type="common">Desert woodrat</name>
    <dbReference type="NCBI Taxonomy" id="56216"/>
    <lineage>
        <taxon>Eukaryota</taxon>
        <taxon>Metazoa</taxon>
        <taxon>Chordata</taxon>
        <taxon>Craniata</taxon>
        <taxon>Vertebrata</taxon>
        <taxon>Euteleostomi</taxon>
        <taxon>Mammalia</taxon>
        <taxon>Eutheria</taxon>
        <taxon>Euarchontoglires</taxon>
        <taxon>Glires</taxon>
        <taxon>Rodentia</taxon>
        <taxon>Myomorpha</taxon>
        <taxon>Muroidea</taxon>
        <taxon>Cricetidae</taxon>
        <taxon>Neotominae</taxon>
        <taxon>Neotoma</taxon>
    </lineage>
</organism>
<dbReference type="InterPro" id="IPR034754">
    <property type="entry name" value="GEMIN8"/>
</dbReference>
<evidence type="ECO:0000313" key="3">
    <source>
        <dbReference type="Proteomes" id="UP000092124"/>
    </source>
</evidence>
<feature type="compositionally biased region" description="Polar residues" evidence="1">
    <location>
        <begin position="15"/>
        <end position="33"/>
    </location>
</feature>
<dbReference type="STRING" id="56216.A0A1A6H703"/>
<dbReference type="AlphaFoldDB" id="A0A1A6H703"/>
<dbReference type="PANTHER" id="PTHR16238:SF7">
    <property type="entry name" value="GEM-ASSOCIATED PROTEIN 8"/>
    <property type="match status" value="1"/>
</dbReference>
<evidence type="ECO:0008006" key="4">
    <source>
        <dbReference type="Google" id="ProtNLM"/>
    </source>
</evidence>
<feature type="compositionally biased region" description="Acidic residues" evidence="1">
    <location>
        <begin position="34"/>
        <end position="53"/>
    </location>
</feature>
<comment type="caution">
    <text evidence="2">The sequence shown here is derived from an EMBL/GenBank/DDBJ whole genome shotgun (WGS) entry which is preliminary data.</text>
</comment>
<feature type="non-terminal residue" evidence="2">
    <location>
        <position position="1"/>
    </location>
</feature>
<dbReference type="Pfam" id="PF15348">
    <property type="entry name" value="GEMIN8"/>
    <property type="match status" value="1"/>
</dbReference>
<gene>
    <name evidence="2" type="ORF">A6R68_15377</name>
</gene>
<accession>A0A1A6H703</accession>
<feature type="region of interest" description="Disordered" evidence="1">
    <location>
        <begin position="1"/>
        <end position="53"/>
    </location>
</feature>
<dbReference type="EMBL" id="LZPO01044504">
    <property type="protein sequence ID" value="OBS74084.1"/>
    <property type="molecule type" value="Genomic_DNA"/>
</dbReference>
<proteinExistence type="predicted"/>
<evidence type="ECO:0000313" key="2">
    <source>
        <dbReference type="EMBL" id="OBS74084.1"/>
    </source>
</evidence>
<evidence type="ECO:0000256" key="1">
    <source>
        <dbReference type="SAM" id="MobiDB-lite"/>
    </source>
</evidence>
<keyword evidence="3" id="KW-1185">Reference proteome</keyword>
<reference evidence="2 3" key="1">
    <citation type="submission" date="2016-06" db="EMBL/GenBank/DDBJ databases">
        <title>The Draft Genome Sequence and Annotation of the Desert Woodrat Neotoma lepida.</title>
        <authorList>
            <person name="Campbell M."/>
            <person name="Oakeson K.F."/>
            <person name="Yandell M."/>
            <person name="Halpert J.R."/>
            <person name="Dearing D."/>
        </authorList>
    </citation>
    <scope>NUCLEOTIDE SEQUENCE [LARGE SCALE GENOMIC DNA]</scope>
    <source>
        <strain evidence="2">417</strain>
        <tissue evidence="2">Liver</tissue>
    </source>
</reference>
<sequence length="209" mass="24053">GQHMAWQEPPYSVSHLKSSGQPLYSSRRTQASTGEDEAPHEEEEMESDSDNEVECDLSNMEITEELRQYFAETERHREERRQQQQLDAERLEGYVNADHGLYYNHHRSAEPPSEKPGERRQAEMKRLYGDSAPKILAMEAAVQLSFDKYWDKKQPNYWPHNSLCMRGTAKRIGLQGRAQVSFLVLFIMPLLVPSVTAELPGRTETTTLA</sequence>
<dbReference type="PANTHER" id="PTHR16238">
    <property type="entry name" value="GEM-ASSOCIATED PROTEIN 8"/>
    <property type="match status" value="1"/>
</dbReference>
<dbReference type="Proteomes" id="UP000092124">
    <property type="component" value="Unassembled WGS sequence"/>
</dbReference>
<dbReference type="GO" id="GO:0000387">
    <property type="term" value="P:spliceosomal snRNP assembly"/>
    <property type="evidence" value="ECO:0007669"/>
    <property type="project" value="InterPro"/>
</dbReference>
<dbReference type="GO" id="GO:0032797">
    <property type="term" value="C:SMN complex"/>
    <property type="evidence" value="ECO:0007669"/>
    <property type="project" value="InterPro"/>
</dbReference>
<name>A0A1A6H703_NEOLE</name>